<comment type="caution">
    <text evidence="4">The sequence shown here is derived from an EMBL/GenBank/DDBJ whole genome shotgun (WGS) entry which is preliminary data.</text>
</comment>
<evidence type="ECO:0000259" key="3">
    <source>
        <dbReference type="PROSITE" id="PS51186"/>
    </source>
</evidence>
<accession>A0A4T0FSK4</accession>
<reference evidence="4 5" key="1">
    <citation type="submission" date="2019-03" db="EMBL/GenBank/DDBJ databases">
        <title>Sequencing 23 genomes of Wallemia ichthyophaga.</title>
        <authorList>
            <person name="Gostincar C."/>
        </authorList>
    </citation>
    <scope>NUCLEOTIDE SEQUENCE [LARGE SCALE GENOMIC DNA]</scope>
    <source>
        <strain evidence="4 5">EXF-5753</strain>
    </source>
</reference>
<evidence type="ECO:0000256" key="2">
    <source>
        <dbReference type="ARBA" id="ARBA00023315"/>
    </source>
</evidence>
<dbReference type="PANTHER" id="PTHR45910">
    <property type="entry name" value="N-ALPHA-ACETYLTRANSFERASE 20"/>
    <property type="match status" value="1"/>
</dbReference>
<feature type="domain" description="N-acetyltransferase" evidence="3">
    <location>
        <begin position="2"/>
        <end position="129"/>
    </location>
</feature>
<dbReference type="AlphaFoldDB" id="A0A4T0FSK4"/>
<gene>
    <name evidence="4" type="ORF">E3P99_00983</name>
</gene>
<dbReference type="InterPro" id="IPR016181">
    <property type="entry name" value="Acyl_CoA_acyltransferase"/>
</dbReference>
<dbReference type="Gene3D" id="3.40.630.30">
    <property type="match status" value="1"/>
</dbReference>
<evidence type="ECO:0000256" key="1">
    <source>
        <dbReference type="ARBA" id="ARBA00022679"/>
    </source>
</evidence>
<dbReference type="InterPro" id="IPR000182">
    <property type="entry name" value="GNAT_dom"/>
</dbReference>
<dbReference type="PROSITE" id="PS51186">
    <property type="entry name" value="GNAT"/>
    <property type="match status" value="1"/>
</dbReference>
<dbReference type="GO" id="GO:0004596">
    <property type="term" value="F:protein-N-terminal amino-acid acetyltransferase activity"/>
    <property type="evidence" value="ECO:0007669"/>
    <property type="project" value="TreeGrafter"/>
</dbReference>
<organism evidence="4 5">
    <name type="scientific">Wallemia hederae</name>
    <dbReference type="NCBI Taxonomy" id="1540922"/>
    <lineage>
        <taxon>Eukaryota</taxon>
        <taxon>Fungi</taxon>
        <taxon>Dikarya</taxon>
        <taxon>Basidiomycota</taxon>
        <taxon>Wallemiomycotina</taxon>
        <taxon>Wallemiomycetes</taxon>
        <taxon>Wallemiales</taxon>
        <taxon>Wallemiaceae</taxon>
        <taxon>Wallemia</taxon>
    </lineage>
</organism>
<keyword evidence="1" id="KW-0808">Transferase</keyword>
<dbReference type="GO" id="GO:0031416">
    <property type="term" value="C:NatB complex"/>
    <property type="evidence" value="ECO:0007669"/>
    <property type="project" value="TreeGrafter"/>
</dbReference>
<keyword evidence="2" id="KW-0012">Acyltransferase</keyword>
<evidence type="ECO:0000313" key="4">
    <source>
        <dbReference type="EMBL" id="TIA91569.1"/>
    </source>
</evidence>
<dbReference type="CDD" id="cd04301">
    <property type="entry name" value="NAT_SF"/>
    <property type="match status" value="1"/>
</dbReference>
<dbReference type="Pfam" id="PF00583">
    <property type="entry name" value="Acetyltransf_1"/>
    <property type="match status" value="1"/>
</dbReference>
<dbReference type="PANTHER" id="PTHR45910:SF1">
    <property type="entry name" value="N-ALPHA-ACETYLTRANSFERASE 20"/>
    <property type="match status" value="1"/>
</dbReference>
<dbReference type="InterPro" id="IPR051646">
    <property type="entry name" value="NatB_acetyltransferase_subunit"/>
</dbReference>
<proteinExistence type="predicted"/>
<keyword evidence="5" id="KW-1185">Reference proteome</keyword>
<dbReference type="OrthoDB" id="10264728at2759"/>
<dbReference type="EMBL" id="SPNW01000011">
    <property type="protein sequence ID" value="TIA91569.1"/>
    <property type="molecule type" value="Genomic_DNA"/>
</dbReference>
<sequence length="155" mass="17923">MTTIKAFKSTDILSFNKINLDYWTETYSISFYQQYLIKWPDLCISLTHPDSSLMGYLFGKIEGRGMDHHGHVTALSISPTHRKIGLASQLMKQFEHLSSILSPTYFIDLRVVGYYGDQEDAYDMRKALPRDVNKETVRQDGHLHRCAPEDTIFEN</sequence>
<dbReference type="SUPFAM" id="SSF55729">
    <property type="entry name" value="Acyl-CoA N-acyltransferases (Nat)"/>
    <property type="match status" value="1"/>
</dbReference>
<protein>
    <recommendedName>
        <fullName evidence="3">N-acetyltransferase domain-containing protein</fullName>
    </recommendedName>
</protein>
<name>A0A4T0FSK4_9BASI</name>
<evidence type="ECO:0000313" key="5">
    <source>
        <dbReference type="Proteomes" id="UP000310189"/>
    </source>
</evidence>
<dbReference type="Proteomes" id="UP000310189">
    <property type="component" value="Unassembled WGS sequence"/>
</dbReference>